<name>A0ABV8Q062_9MICO</name>
<dbReference type="InterPro" id="IPR001128">
    <property type="entry name" value="Cyt_P450"/>
</dbReference>
<dbReference type="Proteomes" id="UP001595900">
    <property type="component" value="Unassembled WGS sequence"/>
</dbReference>
<dbReference type="RefSeq" id="WP_390226494.1">
    <property type="nucleotide sequence ID" value="NZ_JBHSCN010000001.1"/>
</dbReference>
<dbReference type="EMBL" id="JBHSCN010000001">
    <property type="protein sequence ID" value="MFC4241755.1"/>
    <property type="molecule type" value="Genomic_DNA"/>
</dbReference>
<sequence length="419" mass="46310">MSYFRTAHRHDSDVDISTIGFWQQDFPTRDRAFARLRAESPVSWHPPLQTPGLPKRAWEAGFWAVTTAHDVAHVSRHPDLFSSAIGQVSVRPAPYRLTPNMLVLDPPAHSEYRKIVGSAFTPKAVARLETGIRNRAKRIVLRAAAHDEFDFVTTVAAQMPLRTVAELIGVPHDEVDHFVEAADAYVSTRIPAQLPPGVSAEMFIAARGEYLQALCAELAAERRDQPHDDLMTALVEARVEGAALTEEQIFSTVVLLVVAGDDTTKQAITLSYLALQHFPDQREWLMADYDNRFDIAFDELVRYASPVLSFARTAMNDTELGGKHIAAGDKIALFYCSANRDETIFTSPADLDLARHPNHHQAFGGGGVHFCLGNTLARAQVKAILGEVLQRLPDATPGDPVFQFNDAVHAVAELPIRVR</sequence>
<evidence type="ECO:0000256" key="1">
    <source>
        <dbReference type="ARBA" id="ARBA00010617"/>
    </source>
</evidence>
<dbReference type="PANTHER" id="PTHR46696:SF4">
    <property type="entry name" value="BIOTIN BIOSYNTHESIS CYTOCHROME P450"/>
    <property type="match status" value="1"/>
</dbReference>
<reference evidence="3" key="1">
    <citation type="journal article" date="2019" name="Int. J. Syst. Evol. Microbiol.">
        <title>The Global Catalogue of Microorganisms (GCM) 10K type strain sequencing project: providing services to taxonomists for standard genome sequencing and annotation.</title>
        <authorList>
            <consortium name="The Broad Institute Genomics Platform"/>
            <consortium name="The Broad Institute Genome Sequencing Center for Infectious Disease"/>
            <person name="Wu L."/>
            <person name="Ma J."/>
        </authorList>
    </citation>
    <scope>NUCLEOTIDE SEQUENCE [LARGE SCALE GENOMIC DNA]</scope>
    <source>
        <strain evidence="3">CGMCC 1.10363</strain>
    </source>
</reference>
<evidence type="ECO:0000313" key="3">
    <source>
        <dbReference type="Proteomes" id="UP001595900"/>
    </source>
</evidence>
<comment type="similarity">
    <text evidence="1">Belongs to the cytochrome P450 family.</text>
</comment>
<dbReference type="PRINTS" id="PR00359">
    <property type="entry name" value="BP450"/>
</dbReference>
<dbReference type="Gene3D" id="1.10.630.10">
    <property type="entry name" value="Cytochrome P450"/>
    <property type="match status" value="1"/>
</dbReference>
<dbReference type="PANTHER" id="PTHR46696">
    <property type="entry name" value="P450, PUTATIVE (EUROFUNG)-RELATED"/>
    <property type="match status" value="1"/>
</dbReference>
<gene>
    <name evidence="2" type="ORF">ACFOYW_00090</name>
</gene>
<proteinExistence type="inferred from homology"/>
<protein>
    <submittedName>
        <fullName evidence="2">Cytochrome P450</fullName>
    </submittedName>
</protein>
<dbReference type="SUPFAM" id="SSF48264">
    <property type="entry name" value="Cytochrome P450"/>
    <property type="match status" value="1"/>
</dbReference>
<dbReference type="Pfam" id="PF00067">
    <property type="entry name" value="p450"/>
    <property type="match status" value="1"/>
</dbReference>
<organism evidence="2 3">
    <name type="scientific">Gryllotalpicola reticulitermitis</name>
    <dbReference type="NCBI Taxonomy" id="1184153"/>
    <lineage>
        <taxon>Bacteria</taxon>
        <taxon>Bacillati</taxon>
        <taxon>Actinomycetota</taxon>
        <taxon>Actinomycetes</taxon>
        <taxon>Micrococcales</taxon>
        <taxon>Microbacteriaceae</taxon>
        <taxon>Gryllotalpicola</taxon>
    </lineage>
</organism>
<accession>A0ABV8Q062</accession>
<keyword evidence="3" id="KW-1185">Reference proteome</keyword>
<comment type="caution">
    <text evidence="2">The sequence shown here is derived from an EMBL/GenBank/DDBJ whole genome shotgun (WGS) entry which is preliminary data.</text>
</comment>
<evidence type="ECO:0000313" key="2">
    <source>
        <dbReference type="EMBL" id="MFC4241755.1"/>
    </source>
</evidence>
<dbReference type="InterPro" id="IPR036396">
    <property type="entry name" value="Cyt_P450_sf"/>
</dbReference>
<dbReference type="InterPro" id="IPR002397">
    <property type="entry name" value="Cyt_P450_B"/>
</dbReference>